<accession>A0ABP5TCT7</accession>
<evidence type="ECO:0000313" key="3">
    <source>
        <dbReference type="Proteomes" id="UP001501444"/>
    </source>
</evidence>
<organism evidence="2 3">
    <name type="scientific">Dactylosporangium salmoneum</name>
    <dbReference type="NCBI Taxonomy" id="53361"/>
    <lineage>
        <taxon>Bacteria</taxon>
        <taxon>Bacillati</taxon>
        <taxon>Actinomycetota</taxon>
        <taxon>Actinomycetes</taxon>
        <taxon>Micromonosporales</taxon>
        <taxon>Micromonosporaceae</taxon>
        <taxon>Dactylosporangium</taxon>
    </lineage>
</organism>
<dbReference type="EMBL" id="BAAARV010000029">
    <property type="protein sequence ID" value="GAA2349835.1"/>
    <property type="molecule type" value="Genomic_DNA"/>
</dbReference>
<protein>
    <submittedName>
        <fullName evidence="2">Uncharacterized protein</fullName>
    </submittedName>
</protein>
<name>A0ABP5TCT7_9ACTN</name>
<sequence>MSDGGPALDREDRPLGAALSNGRYAPAVTNAPTTDSADEAPSTAVVERVLAKAAEVLIIEASVDDLDRADARRTVVSGQAMTELVRLLAVVDGGTGDRCRCRGWPTILVFDTTGREIAQWSLHHQTGIRGLGNCDADLRDGPALTDWLAERGLTRSREVQQMLAQQATEEEARRGEWVKAAPSDLAQPAEAASHRETDAEDRLAELVAQRYPDPMKRILMLVAWAGFPARHTTTMGGTPWYELAPQRMVLAEPTELILDVLTRAPLTPSELDGAAELFTSFAWTTSPHTDIPESLKSALIAHVTATGTDPMKFQMRHGYGAELTE</sequence>
<evidence type="ECO:0000256" key="1">
    <source>
        <dbReference type="SAM" id="MobiDB-lite"/>
    </source>
</evidence>
<dbReference type="Proteomes" id="UP001501444">
    <property type="component" value="Unassembled WGS sequence"/>
</dbReference>
<comment type="caution">
    <text evidence="2">The sequence shown here is derived from an EMBL/GenBank/DDBJ whole genome shotgun (WGS) entry which is preliminary data.</text>
</comment>
<evidence type="ECO:0000313" key="2">
    <source>
        <dbReference type="EMBL" id="GAA2349835.1"/>
    </source>
</evidence>
<reference evidence="3" key="1">
    <citation type="journal article" date="2019" name="Int. J. Syst. Evol. Microbiol.">
        <title>The Global Catalogue of Microorganisms (GCM) 10K type strain sequencing project: providing services to taxonomists for standard genome sequencing and annotation.</title>
        <authorList>
            <consortium name="The Broad Institute Genomics Platform"/>
            <consortium name="The Broad Institute Genome Sequencing Center for Infectious Disease"/>
            <person name="Wu L."/>
            <person name="Ma J."/>
        </authorList>
    </citation>
    <scope>NUCLEOTIDE SEQUENCE [LARGE SCALE GENOMIC DNA]</scope>
    <source>
        <strain evidence="3">JCM 3272</strain>
    </source>
</reference>
<keyword evidence="3" id="KW-1185">Reference proteome</keyword>
<proteinExistence type="predicted"/>
<gene>
    <name evidence="2" type="ORF">GCM10010170_039090</name>
</gene>
<feature type="region of interest" description="Disordered" evidence="1">
    <location>
        <begin position="1"/>
        <end position="40"/>
    </location>
</feature>